<dbReference type="InterPro" id="IPR012893">
    <property type="entry name" value="HipA-like_C"/>
</dbReference>
<dbReference type="Pfam" id="PF13657">
    <property type="entry name" value="Couple_hipA"/>
    <property type="match status" value="1"/>
</dbReference>
<reference evidence="6 7" key="1">
    <citation type="submission" date="2024-09" db="EMBL/GenBank/DDBJ databases">
        <authorList>
            <person name="Sun Q."/>
            <person name="Mori K."/>
        </authorList>
    </citation>
    <scope>NUCLEOTIDE SEQUENCE [LARGE SCALE GENOMIC DNA]</scope>
    <source>
        <strain evidence="6 7">TBRC 3947</strain>
    </source>
</reference>
<evidence type="ECO:0000256" key="1">
    <source>
        <dbReference type="ARBA" id="ARBA00010164"/>
    </source>
</evidence>
<evidence type="ECO:0000313" key="7">
    <source>
        <dbReference type="Proteomes" id="UP001589867"/>
    </source>
</evidence>
<dbReference type="EMBL" id="JBHLUH010000012">
    <property type="protein sequence ID" value="MFC0527933.1"/>
    <property type="molecule type" value="Genomic_DNA"/>
</dbReference>
<keyword evidence="2" id="KW-0808">Transferase</keyword>
<sequence length="424" mass="45911">MALVVLMNGHVAGAVRQDRNGELTFVYDDEWRVSAASTPLSVSMPLTQQAHDDSIRPFLLGLLPDNEKVLERWARRHHASARNPFALLQHVGEDCAGAVQFVAHERVGAQLARDGGVTWAGEDEIADRIRVLRRDPAAWHVATTGHFSLGGAQSKMALHHDPVTGRWGDPWGAVPTTHILKPAVSGLDDHDLNEHLCLDAARRLGLGAATSRVATFAGERVVVIDRYDRIRQEGGGIARAHQEDLCQALGIPPVIKYQSEGGPSAEQVIALLRAEIPDAKRADEEVRRFVDALAFNWIAAGTDAHAKNYSLLLSGRQVRLAPLYDLASALPYDDMYPPKLRMAMRVGGEYRIAAIRARHWRRLATDNGLDPDATVARVDALAAGAPGAFAAAAAAVASLDSELPARLAERIAVHAHRCRAALTG</sequence>
<comment type="similarity">
    <text evidence="1">Belongs to the HipA Ser/Thr kinase family.</text>
</comment>
<feature type="domain" description="HipA N-terminal subdomain 1" evidence="5">
    <location>
        <begin position="4"/>
        <end position="101"/>
    </location>
</feature>
<dbReference type="Proteomes" id="UP001589867">
    <property type="component" value="Unassembled WGS sequence"/>
</dbReference>
<dbReference type="Gene3D" id="1.10.1070.20">
    <property type="match status" value="1"/>
</dbReference>
<dbReference type="RefSeq" id="WP_377248807.1">
    <property type="nucleotide sequence ID" value="NZ_JBHLUH010000012.1"/>
</dbReference>
<evidence type="ECO:0000313" key="6">
    <source>
        <dbReference type="EMBL" id="MFC0527933.1"/>
    </source>
</evidence>
<evidence type="ECO:0000259" key="4">
    <source>
        <dbReference type="Pfam" id="PF07804"/>
    </source>
</evidence>
<keyword evidence="7" id="KW-1185">Reference proteome</keyword>
<dbReference type="Pfam" id="PF07804">
    <property type="entry name" value="HipA_C"/>
    <property type="match status" value="1"/>
</dbReference>
<dbReference type="CDD" id="cd17808">
    <property type="entry name" value="HipA_Ec_like"/>
    <property type="match status" value="1"/>
</dbReference>
<organism evidence="6 7">
    <name type="scientific">Phytohabitans kaempferiae</name>
    <dbReference type="NCBI Taxonomy" id="1620943"/>
    <lineage>
        <taxon>Bacteria</taxon>
        <taxon>Bacillati</taxon>
        <taxon>Actinomycetota</taxon>
        <taxon>Actinomycetes</taxon>
        <taxon>Micromonosporales</taxon>
        <taxon>Micromonosporaceae</taxon>
    </lineage>
</organism>
<evidence type="ECO:0000256" key="3">
    <source>
        <dbReference type="ARBA" id="ARBA00022777"/>
    </source>
</evidence>
<feature type="domain" description="HipA-like C-terminal" evidence="4">
    <location>
        <begin position="147"/>
        <end position="385"/>
    </location>
</feature>
<dbReference type="NCBIfam" id="TIGR03071">
    <property type="entry name" value="couple_hipA"/>
    <property type="match status" value="1"/>
</dbReference>
<name>A0ABV6LZR3_9ACTN</name>
<proteinExistence type="inferred from homology"/>
<protein>
    <submittedName>
        <fullName evidence="6">Type II toxin-antitoxin system HipA family toxin</fullName>
    </submittedName>
</protein>
<accession>A0ABV6LZR3</accession>
<gene>
    <name evidence="6" type="ORF">ACFFIA_09695</name>
</gene>
<dbReference type="PANTHER" id="PTHR37419">
    <property type="entry name" value="SERINE/THREONINE-PROTEIN KINASE TOXIN HIPA"/>
    <property type="match status" value="1"/>
</dbReference>
<dbReference type="PANTHER" id="PTHR37419:SF1">
    <property type="entry name" value="SERINE_THREONINE-PROTEIN KINASE TOXIN HIPA"/>
    <property type="match status" value="1"/>
</dbReference>
<evidence type="ECO:0000259" key="5">
    <source>
        <dbReference type="Pfam" id="PF13657"/>
    </source>
</evidence>
<comment type="caution">
    <text evidence="6">The sequence shown here is derived from an EMBL/GenBank/DDBJ whole genome shotgun (WGS) entry which is preliminary data.</text>
</comment>
<dbReference type="InterPro" id="IPR052028">
    <property type="entry name" value="HipA_Ser/Thr_kinase"/>
</dbReference>
<dbReference type="InterPro" id="IPR017508">
    <property type="entry name" value="HipA_N1"/>
</dbReference>
<keyword evidence="3" id="KW-0418">Kinase</keyword>
<evidence type="ECO:0000256" key="2">
    <source>
        <dbReference type="ARBA" id="ARBA00022679"/>
    </source>
</evidence>